<dbReference type="PANTHER" id="PTHR28087:SF1">
    <property type="entry name" value="ATPASE SYNTHESIS PROTEIN 25, MITOCHONDRIAL"/>
    <property type="match status" value="1"/>
</dbReference>
<dbReference type="GeneID" id="37007660"/>
<proteinExistence type="inferred from homology"/>
<evidence type="ECO:0000256" key="1">
    <source>
        <dbReference type="ARBA" id="ARBA00004443"/>
    </source>
</evidence>
<comment type="caution">
    <text evidence="8">The sequence shown here is derived from an EMBL/GenBank/DDBJ whole genome shotgun (WGS) entry which is preliminary data.</text>
</comment>
<accession>A0A2V1ARX2</accession>
<evidence type="ECO:0000313" key="8">
    <source>
        <dbReference type="EMBL" id="PVH20535.1"/>
    </source>
</evidence>
<dbReference type="InterPro" id="IPR040152">
    <property type="entry name" value="Atp25"/>
</dbReference>
<dbReference type="STRING" id="45357.A0A2V1ARX2"/>
<comment type="similarity">
    <text evidence="2 7">Belongs to the ATP25 family.</text>
</comment>
<sequence length="598" mass="69122">MIRLPTLAKRISRVVPAPLFARPQGVIRLYSEKVSTQESAEPQKEEPEHTIDVPWYLRDDVASPLHEEKKIELPSISDSAPVEVSKFCHLLAEEYGMSDIDLFDMTELDDSHEFKANNKDIDYIIICTGKSEKHNFKAAGEFRHYLKHEYNYSPVMEGMVNGAMSPIMRRRLLRRASRGPPATFNDYGKAANSWIMCHHDHIDVHIMTKERREDLNLESLWCKPEDAEKYAPKEQMPTFSDHIFSGIRRFHTSARTLYANSMSLESNLTELQNLSMDASDQDIKARIDAFEADISNPTFKDHNLRYELYRSVHLTRPDLVSFAQAEEALLAKYASLELAFDKTVDYSDEKSNDVVKYIKLIIDSPEWSSPNFEHNQIDKRFNQLSSFLRVIYCFSQERFNMTANPELVPLLWRLSLHEDSEPITPLTVDRIIQDGEEINRKAPAPSLHFASNKLRDVLFLLSRHESLDGSNSELTGMFQELILFTYGNAWKWDKFWNQWATICLSRIPPTKEETLRSWLRLTVFLSLTNNRAQILHYFSQHWDVGSEAGGTMMKALRDCDGKFPSANEETAFKNAVISMLDRLGDGKFEKVRDFIDEL</sequence>
<dbReference type="Proteomes" id="UP000244309">
    <property type="component" value="Unassembled WGS sequence"/>
</dbReference>
<dbReference type="Gene3D" id="3.30.460.10">
    <property type="entry name" value="Beta Polymerase, domain 2"/>
    <property type="match status" value="1"/>
</dbReference>
<dbReference type="VEuPathDB" id="FungiDB:CXQ85_002329"/>
<dbReference type="OrthoDB" id="107372at2759"/>
<keyword evidence="6 7" id="KW-0472">Membrane</keyword>
<dbReference type="AlphaFoldDB" id="A0A2V1ARX2"/>
<gene>
    <name evidence="8" type="ORF">CXQ85_002329</name>
</gene>
<evidence type="ECO:0000256" key="7">
    <source>
        <dbReference type="RuleBase" id="RU367062"/>
    </source>
</evidence>
<evidence type="ECO:0000256" key="5">
    <source>
        <dbReference type="ARBA" id="ARBA00023128"/>
    </source>
</evidence>
<dbReference type="Pfam" id="PF02410">
    <property type="entry name" value="RsfS"/>
    <property type="match status" value="1"/>
</dbReference>
<dbReference type="InterPro" id="IPR043519">
    <property type="entry name" value="NT_sf"/>
</dbReference>
<comment type="subcellular location">
    <subcellularLocation>
        <location evidence="1 7">Mitochondrion inner membrane</location>
        <topology evidence="1 7">Peripheral membrane protein</topology>
        <orientation evidence="1 7">Matrix side</orientation>
    </subcellularLocation>
</comment>
<keyword evidence="3 7" id="KW-0999">Mitochondrion inner membrane</keyword>
<name>A0A2V1ARX2_9ASCO</name>
<evidence type="ECO:0000256" key="4">
    <source>
        <dbReference type="ARBA" id="ARBA00022946"/>
    </source>
</evidence>
<evidence type="ECO:0000256" key="6">
    <source>
        <dbReference type="ARBA" id="ARBA00023136"/>
    </source>
</evidence>
<dbReference type="PANTHER" id="PTHR28087">
    <property type="entry name" value="ATPASE SYNTHESIS PROTEIN 25, MITOCHONDRIAL"/>
    <property type="match status" value="1"/>
</dbReference>
<keyword evidence="5 7" id="KW-0496">Mitochondrion</keyword>
<keyword evidence="9" id="KW-1185">Reference proteome</keyword>
<dbReference type="GO" id="GO:0005743">
    <property type="term" value="C:mitochondrial inner membrane"/>
    <property type="evidence" value="ECO:0007669"/>
    <property type="project" value="UniProtKB-SubCell"/>
</dbReference>
<dbReference type="SUPFAM" id="SSF81301">
    <property type="entry name" value="Nucleotidyltransferase"/>
    <property type="match status" value="1"/>
</dbReference>
<evidence type="ECO:0000313" key="9">
    <source>
        <dbReference type="Proteomes" id="UP000244309"/>
    </source>
</evidence>
<reference evidence="8 9" key="1">
    <citation type="submission" date="2017-12" db="EMBL/GenBank/DDBJ databases">
        <title>Genome Sequence of a Multidrug-Resistant Candida haemulonii Isolate from a Patient with Chronic Leg Ulcers in Israel.</title>
        <authorList>
            <person name="Chow N.A."/>
            <person name="Gade L."/>
            <person name="Batra D."/>
            <person name="Rowe L.A."/>
            <person name="Ben-Ami R."/>
            <person name="Loparev V.N."/>
            <person name="Litvintseva A.P."/>
        </authorList>
    </citation>
    <scope>NUCLEOTIDE SEQUENCE [LARGE SCALE GENOMIC DNA]</scope>
    <source>
        <strain evidence="8 9">B11899</strain>
    </source>
</reference>
<evidence type="ECO:0000256" key="3">
    <source>
        <dbReference type="ARBA" id="ARBA00022792"/>
    </source>
</evidence>
<dbReference type="EMBL" id="PKFO01000003">
    <property type="protein sequence ID" value="PVH20535.1"/>
    <property type="molecule type" value="Genomic_DNA"/>
</dbReference>
<keyword evidence="4 7" id="KW-0809">Transit peptide</keyword>
<dbReference type="GO" id="GO:0140053">
    <property type="term" value="P:mitochondrial gene expression"/>
    <property type="evidence" value="ECO:0007669"/>
    <property type="project" value="UniProtKB-UniRule"/>
</dbReference>
<dbReference type="GO" id="GO:0048255">
    <property type="term" value="P:mRNA stabilization"/>
    <property type="evidence" value="ECO:0007669"/>
    <property type="project" value="TreeGrafter"/>
</dbReference>
<protein>
    <recommendedName>
        <fullName evidence="7">ATPase synthesis protein 25</fullName>
    </recommendedName>
</protein>
<evidence type="ECO:0000256" key="2">
    <source>
        <dbReference type="ARBA" id="ARBA00010787"/>
    </source>
</evidence>
<organism evidence="8 9">
    <name type="scientific">Candidozyma haemuli</name>
    <dbReference type="NCBI Taxonomy" id="45357"/>
    <lineage>
        <taxon>Eukaryota</taxon>
        <taxon>Fungi</taxon>
        <taxon>Dikarya</taxon>
        <taxon>Ascomycota</taxon>
        <taxon>Saccharomycotina</taxon>
        <taxon>Pichiomycetes</taxon>
        <taxon>Metschnikowiaceae</taxon>
        <taxon>Candidozyma</taxon>
    </lineage>
</organism>
<dbReference type="RefSeq" id="XP_025341475.1">
    <property type="nucleotide sequence ID" value="XM_025486010.1"/>
</dbReference>
<comment type="function">
    <text evidence="7">Mitochondrial mRNA stabilization factor.</text>
</comment>